<evidence type="ECO:0000256" key="1">
    <source>
        <dbReference type="SAM" id="MobiDB-lite"/>
    </source>
</evidence>
<evidence type="ECO:0000313" key="4">
    <source>
        <dbReference type="Proteomes" id="UP000769780"/>
    </source>
</evidence>
<evidence type="ECO:0000313" key="3">
    <source>
        <dbReference type="EMBL" id="MBY0098239.1"/>
    </source>
</evidence>
<name>A0ABS7K7I0_9BACI</name>
<dbReference type="EMBL" id="JACWFH010000020">
    <property type="protein sequence ID" value="MBY0098239.1"/>
    <property type="molecule type" value="Genomic_DNA"/>
</dbReference>
<comment type="caution">
    <text evidence="3">The sequence shown here is derived from an EMBL/GenBank/DDBJ whole genome shotgun (WGS) entry which is preliminary data.</text>
</comment>
<dbReference type="Pfam" id="PF09580">
    <property type="entry name" value="Spore_YhcN_YlaJ"/>
    <property type="match status" value="2"/>
</dbReference>
<feature type="chain" id="PRO_5047095156" evidence="2">
    <location>
        <begin position="22"/>
        <end position="205"/>
    </location>
</feature>
<proteinExistence type="predicted"/>
<feature type="compositionally biased region" description="Low complexity" evidence="1">
    <location>
        <begin position="102"/>
        <end position="112"/>
    </location>
</feature>
<feature type="compositionally biased region" description="Polar residues" evidence="1">
    <location>
        <begin position="114"/>
        <end position="139"/>
    </location>
</feature>
<feature type="region of interest" description="Disordered" evidence="1">
    <location>
        <begin position="97"/>
        <end position="140"/>
    </location>
</feature>
<keyword evidence="2" id="KW-0732">Signal</keyword>
<gene>
    <name evidence="3" type="ORF">H0185_15685</name>
</gene>
<reference evidence="3 4" key="1">
    <citation type="submission" date="2020-07" db="EMBL/GenBank/DDBJ databases">
        <title>Fungal Genomes of the International Space Station.</title>
        <authorList>
            <person name="Seuylemezian A."/>
            <person name="Singh N.K."/>
            <person name="Wood J."/>
            <person name="Venkateswaran K."/>
        </authorList>
    </citation>
    <scope>NUCLEOTIDE SEQUENCE [LARGE SCALE GENOMIC DNA]</scope>
    <source>
        <strain evidence="3 4">PL-B2</strain>
    </source>
</reference>
<organism evidence="3 4">
    <name type="scientific">Mesobacillus maritimus</name>
    <dbReference type="NCBI Taxonomy" id="1643336"/>
    <lineage>
        <taxon>Bacteria</taxon>
        <taxon>Bacillati</taxon>
        <taxon>Bacillota</taxon>
        <taxon>Bacilli</taxon>
        <taxon>Bacillales</taxon>
        <taxon>Bacillaceae</taxon>
        <taxon>Mesobacillus</taxon>
    </lineage>
</organism>
<feature type="region of interest" description="Disordered" evidence="1">
    <location>
        <begin position="26"/>
        <end position="55"/>
    </location>
</feature>
<keyword evidence="4" id="KW-1185">Reference proteome</keyword>
<dbReference type="PROSITE" id="PS51257">
    <property type="entry name" value="PROKAR_LIPOPROTEIN"/>
    <property type="match status" value="1"/>
</dbReference>
<keyword evidence="3" id="KW-0449">Lipoprotein</keyword>
<feature type="signal peptide" evidence="2">
    <location>
        <begin position="1"/>
        <end position="21"/>
    </location>
</feature>
<protein>
    <submittedName>
        <fullName evidence="3">YhcN/YlaJ family sporulation lipoprotein</fullName>
    </submittedName>
</protein>
<dbReference type="InterPro" id="IPR019076">
    <property type="entry name" value="Spore_lipoprot_YhcN/YlaJ-like"/>
</dbReference>
<dbReference type="Proteomes" id="UP000769780">
    <property type="component" value="Unassembled WGS sequence"/>
</dbReference>
<sequence>MKKSWVIFGTAVLTLSLTACAGNNDSASDNNNGNGTQQVQNNNEGTRVIDENRNHKTLTISERAEQQVEKMQGVDDAHVIIANNDAYVALKLTSVNKDEGNENNNGDMNGQGADRNTNNDDAGNKTGDNNTKSRYSKVSTEYEQKVADLVREADKKIHEVYVSANPDLYDQLNTYANTINTGQNNDSLFEDFNDMVNDFFGTQNN</sequence>
<evidence type="ECO:0000256" key="2">
    <source>
        <dbReference type="SAM" id="SignalP"/>
    </source>
</evidence>
<accession>A0ABS7K7I0</accession>
<dbReference type="RefSeq" id="WP_221874458.1">
    <property type="nucleotide sequence ID" value="NZ_JACWFH010000020.1"/>
</dbReference>
<feature type="compositionally biased region" description="Low complexity" evidence="1">
    <location>
        <begin position="26"/>
        <end position="45"/>
    </location>
</feature>